<organism evidence="2 3">
    <name type="scientific">Ruminococcus hominis</name>
    <dbReference type="NCBI Taxonomy" id="2763065"/>
    <lineage>
        <taxon>Bacteria</taxon>
        <taxon>Bacillati</taxon>
        <taxon>Bacillota</taxon>
        <taxon>Clostridia</taxon>
        <taxon>Eubacteriales</taxon>
        <taxon>Oscillospiraceae</taxon>
        <taxon>Ruminococcus</taxon>
    </lineage>
</organism>
<dbReference type="Proteomes" id="UP000631576">
    <property type="component" value="Unassembled WGS sequence"/>
</dbReference>
<evidence type="ECO:0008006" key="4">
    <source>
        <dbReference type="Google" id="ProtNLM"/>
    </source>
</evidence>
<sequence length="93" mass="10287">MIESRKNFLTVEADRQIKALKLIGRWRTMCIGLSAIGVPFIYAGFCGMNQAIWMRVVGIILLVIGFILAAILNLGIKNGKRNVNKILAVIEGK</sequence>
<keyword evidence="3" id="KW-1185">Reference proteome</keyword>
<reference evidence="2 3" key="1">
    <citation type="submission" date="2020-08" db="EMBL/GenBank/DDBJ databases">
        <title>Genome public.</title>
        <authorList>
            <person name="Liu C."/>
            <person name="Sun Q."/>
        </authorList>
    </citation>
    <scope>NUCLEOTIDE SEQUENCE [LARGE SCALE GENOMIC DNA]</scope>
    <source>
        <strain evidence="2 3">NSJ-13</strain>
    </source>
</reference>
<keyword evidence="1" id="KW-1133">Transmembrane helix</keyword>
<dbReference type="RefSeq" id="WP_118724800.1">
    <property type="nucleotide sequence ID" value="NZ_JACOPE010000001.1"/>
</dbReference>
<evidence type="ECO:0000256" key="1">
    <source>
        <dbReference type="SAM" id="Phobius"/>
    </source>
</evidence>
<gene>
    <name evidence="2" type="ORF">H8S40_03450</name>
</gene>
<comment type="caution">
    <text evidence="2">The sequence shown here is derived from an EMBL/GenBank/DDBJ whole genome shotgun (WGS) entry which is preliminary data.</text>
</comment>
<keyword evidence="1" id="KW-0812">Transmembrane</keyword>
<feature type="transmembrane region" description="Helical" evidence="1">
    <location>
        <begin position="51"/>
        <end position="76"/>
    </location>
</feature>
<feature type="transmembrane region" description="Helical" evidence="1">
    <location>
        <begin position="26"/>
        <end position="45"/>
    </location>
</feature>
<keyword evidence="1" id="KW-0472">Membrane</keyword>
<name>A0ABR7G5D6_9FIRM</name>
<proteinExistence type="predicted"/>
<evidence type="ECO:0000313" key="3">
    <source>
        <dbReference type="Proteomes" id="UP000631576"/>
    </source>
</evidence>
<dbReference type="EMBL" id="JACOPE010000001">
    <property type="protein sequence ID" value="MBC5682634.1"/>
    <property type="molecule type" value="Genomic_DNA"/>
</dbReference>
<evidence type="ECO:0000313" key="2">
    <source>
        <dbReference type="EMBL" id="MBC5682634.1"/>
    </source>
</evidence>
<accession>A0ABR7G5D6</accession>
<protein>
    <recommendedName>
        <fullName evidence="4">DUF202 domain-containing protein</fullName>
    </recommendedName>
</protein>